<keyword evidence="2" id="KW-1185">Reference proteome</keyword>
<reference evidence="2" key="1">
    <citation type="submission" date="2017-03" db="EMBL/GenBank/DDBJ databases">
        <title>Phytopthora megakarya and P. palmivora, two closely related causual agents of cacao black pod achieved similar genome size and gene model numbers by different mechanisms.</title>
        <authorList>
            <person name="Ali S."/>
            <person name="Shao J."/>
            <person name="Larry D.J."/>
            <person name="Kronmiller B."/>
            <person name="Shen D."/>
            <person name="Strem M.D."/>
            <person name="Melnick R.L."/>
            <person name="Guiltinan M.J."/>
            <person name="Tyler B.M."/>
            <person name="Meinhardt L.W."/>
            <person name="Bailey B.A."/>
        </authorList>
    </citation>
    <scope>NUCLEOTIDE SEQUENCE [LARGE SCALE GENOMIC DNA]</scope>
    <source>
        <strain evidence="2">zdho120</strain>
    </source>
</reference>
<sequence>MWKPGTMIEMCIHRRLMSFEDPLTHEAKINELLNLLKENTPEILPDLADAIRNGLHANVC</sequence>
<evidence type="ECO:0000313" key="1">
    <source>
        <dbReference type="EMBL" id="OWZ03261.1"/>
    </source>
</evidence>
<organism evidence="1 2">
    <name type="scientific">Phytophthora megakarya</name>
    <dbReference type="NCBI Taxonomy" id="4795"/>
    <lineage>
        <taxon>Eukaryota</taxon>
        <taxon>Sar</taxon>
        <taxon>Stramenopiles</taxon>
        <taxon>Oomycota</taxon>
        <taxon>Peronosporomycetes</taxon>
        <taxon>Peronosporales</taxon>
        <taxon>Peronosporaceae</taxon>
        <taxon>Phytophthora</taxon>
    </lineage>
</organism>
<dbReference type="AlphaFoldDB" id="A0A225VCM6"/>
<protein>
    <submittedName>
        <fullName evidence="1">Uncharacterized protein</fullName>
    </submittedName>
</protein>
<accession>A0A225VCM6</accession>
<gene>
    <name evidence="1" type="ORF">PHMEG_00025042</name>
</gene>
<dbReference type="Proteomes" id="UP000198211">
    <property type="component" value="Unassembled WGS sequence"/>
</dbReference>
<dbReference type="EMBL" id="NBNE01005626">
    <property type="protein sequence ID" value="OWZ03261.1"/>
    <property type="molecule type" value="Genomic_DNA"/>
</dbReference>
<proteinExistence type="predicted"/>
<evidence type="ECO:0000313" key="2">
    <source>
        <dbReference type="Proteomes" id="UP000198211"/>
    </source>
</evidence>
<comment type="caution">
    <text evidence="1">The sequence shown here is derived from an EMBL/GenBank/DDBJ whole genome shotgun (WGS) entry which is preliminary data.</text>
</comment>
<name>A0A225VCM6_9STRA</name>